<reference evidence="2 3" key="1">
    <citation type="submission" date="2015-05" db="EMBL/GenBank/DDBJ databases">
        <title>Distinctive expansion of gene families associated with plant cell wall degradation and secondary metabolism in the genomes of grapevine trunk pathogens.</title>
        <authorList>
            <person name="Lawrence D.P."/>
            <person name="Travadon R."/>
            <person name="Rolshausen P.E."/>
            <person name="Baumgartner K."/>
        </authorList>
    </citation>
    <scope>NUCLEOTIDE SEQUENCE [LARGE SCALE GENOMIC DNA]</scope>
    <source>
        <strain evidence="2">DA912</strain>
    </source>
</reference>
<dbReference type="Proteomes" id="UP000034680">
    <property type="component" value="Unassembled WGS sequence"/>
</dbReference>
<feature type="compositionally biased region" description="Acidic residues" evidence="1">
    <location>
        <begin position="70"/>
        <end position="86"/>
    </location>
</feature>
<evidence type="ECO:0000313" key="2">
    <source>
        <dbReference type="EMBL" id="KKY29878.1"/>
    </source>
</evidence>
<sequence length="86" mass="9785">MQTRPCPLLLPDPGKGLEDKHMDSWEITGQLSRVIQFCSPRGMEDCEGETQLDEVPDLPNDDNGENHLEDAEDIVYDDDGSEHEWE</sequence>
<gene>
    <name evidence="2" type="ORF">UCDDA912_g10191</name>
</gene>
<evidence type="ECO:0000313" key="3">
    <source>
        <dbReference type="Proteomes" id="UP000034680"/>
    </source>
</evidence>
<feature type="region of interest" description="Disordered" evidence="1">
    <location>
        <begin position="44"/>
        <end position="86"/>
    </location>
</feature>
<comment type="caution">
    <text evidence="2">The sequence shown here is derived from an EMBL/GenBank/DDBJ whole genome shotgun (WGS) entry which is preliminary data.</text>
</comment>
<evidence type="ECO:0000256" key="1">
    <source>
        <dbReference type="SAM" id="MobiDB-lite"/>
    </source>
</evidence>
<dbReference type="EMBL" id="LCUC01000586">
    <property type="protein sequence ID" value="KKY29878.1"/>
    <property type="molecule type" value="Genomic_DNA"/>
</dbReference>
<proteinExistence type="predicted"/>
<name>A0A0G2H3R0_9PEZI</name>
<accession>A0A0G2H3R0</accession>
<keyword evidence="3" id="KW-1185">Reference proteome</keyword>
<protein>
    <submittedName>
        <fullName evidence="2">Uncharacterized protein</fullName>
    </submittedName>
</protein>
<organism evidence="2 3">
    <name type="scientific">Diaporthe ampelina</name>
    <dbReference type="NCBI Taxonomy" id="1214573"/>
    <lineage>
        <taxon>Eukaryota</taxon>
        <taxon>Fungi</taxon>
        <taxon>Dikarya</taxon>
        <taxon>Ascomycota</taxon>
        <taxon>Pezizomycotina</taxon>
        <taxon>Sordariomycetes</taxon>
        <taxon>Sordariomycetidae</taxon>
        <taxon>Diaporthales</taxon>
        <taxon>Diaporthaceae</taxon>
        <taxon>Diaporthe</taxon>
    </lineage>
</organism>
<dbReference type="AlphaFoldDB" id="A0A0G2H3R0"/>
<reference evidence="2 3" key="2">
    <citation type="submission" date="2015-05" db="EMBL/GenBank/DDBJ databases">
        <authorList>
            <person name="Morales-Cruz A."/>
            <person name="Amrine K.C."/>
            <person name="Cantu D."/>
        </authorList>
    </citation>
    <scope>NUCLEOTIDE SEQUENCE [LARGE SCALE GENOMIC DNA]</scope>
    <source>
        <strain evidence="2">DA912</strain>
    </source>
</reference>
<feature type="compositionally biased region" description="Acidic residues" evidence="1">
    <location>
        <begin position="45"/>
        <end position="63"/>
    </location>
</feature>
<dbReference type="OrthoDB" id="5224601at2759"/>